<dbReference type="EMBL" id="CP039349">
    <property type="protein sequence ID" value="QCD93921.1"/>
    <property type="molecule type" value="Genomic_DNA"/>
</dbReference>
<protein>
    <submittedName>
        <fullName evidence="1">Uncharacterized protein</fullName>
    </submittedName>
</protein>
<reference evidence="1 2" key="1">
    <citation type="submission" date="2019-04" db="EMBL/GenBank/DDBJ databases">
        <title>An improved genome assembly and genetic linkage map for asparagus bean, Vigna unguiculata ssp. sesquipedialis.</title>
        <authorList>
            <person name="Xia Q."/>
            <person name="Zhang R."/>
            <person name="Dong Y."/>
        </authorList>
    </citation>
    <scope>NUCLEOTIDE SEQUENCE [LARGE SCALE GENOMIC DNA]</scope>
    <source>
        <tissue evidence="1">Leaf</tissue>
    </source>
</reference>
<organism evidence="1 2">
    <name type="scientific">Vigna unguiculata</name>
    <name type="common">Cowpea</name>
    <dbReference type="NCBI Taxonomy" id="3917"/>
    <lineage>
        <taxon>Eukaryota</taxon>
        <taxon>Viridiplantae</taxon>
        <taxon>Streptophyta</taxon>
        <taxon>Embryophyta</taxon>
        <taxon>Tracheophyta</taxon>
        <taxon>Spermatophyta</taxon>
        <taxon>Magnoliopsida</taxon>
        <taxon>eudicotyledons</taxon>
        <taxon>Gunneridae</taxon>
        <taxon>Pentapetalae</taxon>
        <taxon>rosids</taxon>
        <taxon>fabids</taxon>
        <taxon>Fabales</taxon>
        <taxon>Fabaceae</taxon>
        <taxon>Papilionoideae</taxon>
        <taxon>50 kb inversion clade</taxon>
        <taxon>NPAAA clade</taxon>
        <taxon>indigoferoid/millettioid clade</taxon>
        <taxon>Phaseoleae</taxon>
        <taxon>Vigna</taxon>
    </lineage>
</organism>
<accession>A0A4D6M009</accession>
<proteinExistence type="predicted"/>
<evidence type="ECO:0000313" key="2">
    <source>
        <dbReference type="Proteomes" id="UP000501690"/>
    </source>
</evidence>
<sequence length="139" mass="16070">MWLVRCYESLERLSMLVWTGEIGRDSPRPFSREGSLRRPAQFLSERASRSGEERLAYARMRGGKQWRNLIISPSEPVSLRRDRQGLAQTLFTRGVAQATSSVFERASISLRRGEARLCENAWRLLFLCVELSPKRRELA</sequence>
<evidence type="ECO:0000313" key="1">
    <source>
        <dbReference type="EMBL" id="QCD93921.1"/>
    </source>
</evidence>
<gene>
    <name evidence="1" type="ORF">DEO72_LG5g1998</name>
</gene>
<name>A0A4D6M009_VIGUN</name>
<dbReference type="AlphaFoldDB" id="A0A4D6M009"/>
<dbReference type="Proteomes" id="UP000501690">
    <property type="component" value="Linkage Group LG5"/>
</dbReference>
<keyword evidence="2" id="KW-1185">Reference proteome</keyword>